<organism evidence="14 15">
    <name type="scientific">Psychrobacillus faecigallinarum</name>
    <dbReference type="NCBI Taxonomy" id="2762235"/>
    <lineage>
        <taxon>Bacteria</taxon>
        <taxon>Bacillati</taxon>
        <taxon>Bacillota</taxon>
        <taxon>Bacilli</taxon>
        <taxon>Bacillales</taxon>
        <taxon>Bacillaceae</taxon>
        <taxon>Psychrobacillus</taxon>
    </lineage>
</organism>
<comment type="similarity">
    <text evidence="10">Belongs to the acyltransferase CrtO family.</text>
</comment>
<evidence type="ECO:0000256" key="10">
    <source>
        <dbReference type="ARBA" id="ARBA00023603"/>
    </source>
</evidence>
<reference evidence="14 15" key="1">
    <citation type="submission" date="2020-08" db="EMBL/GenBank/DDBJ databases">
        <title>A Genomic Blueprint of the Chicken Gut Microbiome.</title>
        <authorList>
            <person name="Gilroy R."/>
            <person name="Ravi A."/>
            <person name="Getino M."/>
            <person name="Pursley I."/>
            <person name="Horton D.L."/>
            <person name="Alikhan N.-F."/>
            <person name="Baker D."/>
            <person name="Gharbi K."/>
            <person name="Hall N."/>
            <person name="Watson M."/>
            <person name="Adriaenssens E.M."/>
            <person name="Foster-Nyarko E."/>
            <person name="Jarju S."/>
            <person name="Secka A."/>
            <person name="Antonio M."/>
            <person name="Oren A."/>
            <person name="Chaudhuri R."/>
            <person name="La Ragione R.M."/>
            <person name="Hildebrand F."/>
            <person name="Pallen M.J."/>
        </authorList>
    </citation>
    <scope>NUCLEOTIDE SEQUENCE [LARGE SCALE GENOMIC DNA]</scope>
    <source>
        <strain evidence="14 15">Sa2BUA9</strain>
    </source>
</reference>
<evidence type="ECO:0000256" key="6">
    <source>
        <dbReference type="ARBA" id="ARBA00022989"/>
    </source>
</evidence>
<comment type="caution">
    <text evidence="14">The sequence shown here is derived from an EMBL/GenBank/DDBJ whole genome shotgun (WGS) entry which is preliminary data.</text>
</comment>
<evidence type="ECO:0000256" key="8">
    <source>
        <dbReference type="ARBA" id="ARBA00023315"/>
    </source>
</evidence>
<evidence type="ECO:0000313" key="14">
    <source>
        <dbReference type="EMBL" id="MBD7943666.1"/>
    </source>
</evidence>
<dbReference type="InterPro" id="IPR044021">
    <property type="entry name" value="CrtO"/>
</dbReference>
<evidence type="ECO:0000256" key="3">
    <source>
        <dbReference type="ARBA" id="ARBA00022679"/>
    </source>
</evidence>
<proteinExistence type="inferred from homology"/>
<keyword evidence="3" id="KW-0808">Transferase</keyword>
<keyword evidence="15" id="KW-1185">Reference proteome</keyword>
<keyword evidence="5" id="KW-0732">Signal</keyword>
<feature type="transmembrane region" description="Helical" evidence="13">
    <location>
        <begin position="120"/>
        <end position="137"/>
    </location>
</feature>
<dbReference type="EMBL" id="JACSQO010000002">
    <property type="protein sequence ID" value="MBD7943666.1"/>
    <property type="molecule type" value="Genomic_DNA"/>
</dbReference>
<evidence type="ECO:0000256" key="4">
    <source>
        <dbReference type="ARBA" id="ARBA00022692"/>
    </source>
</evidence>
<dbReference type="Pfam" id="PF18927">
    <property type="entry name" value="CrtO"/>
    <property type="match status" value="1"/>
</dbReference>
<evidence type="ECO:0000256" key="9">
    <source>
        <dbReference type="ARBA" id="ARBA00023588"/>
    </source>
</evidence>
<evidence type="ECO:0000256" key="2">
    <source>
        <dbReference type="ARBA" id="ARBA00022475"/>
    </source>
</evidence>
<keyword evidence="4 13" id="KW-0812">Transmembrane</keyword>
<accession>A0ABR8R793</accession>
<evidence type="ECO:0000313" key="15">
    <source>
        <dbReference type="Proteomes" id="UP000640786"/>
    </source>
</evidence>
<evidence type="ECO:0000256" key="11">
    <source>
        <dbReference type="ARBA" id="ARBA00023667"/>
    </source>
</evidence>
<keyword evidence="8 14" id="KW-0012">Acyltransferase</keyword>
<name>A0ABR8R793_9BACI</name>
<keyword evidence="2" id="KW-1003">Cell membrane</keyword>
<comment type="pathway">
    <text evidence="9">Carotenoid biosynthesis; staphyloxanthin biosynthesis; staphyloxanthin from farnesyl diphosphate: step 5/5.</text>
</comment>
<protein>
    <recommendedName>
        <fullName evidence="11">Glycosyl-4,4'-diaponeurosporenoate acyltransferase</fullName>
    </recommendedName>
</protein>
<keyword evidence="7 13" id="KW-0472">Membrane</keyword>
<evidence type="ECO:0000256" key="12">
    <source>
        <dbReference type="ARBA" id="ARBA00025324"/>
    </source>
</evidence>
<sequence>MFWTILIDIGAWAFFHIVISLSMAIIPVHFFEKENSLYKLRKWEKSGELWERLFSVRLWKHLIPDGSKIIRKGFEKNILASNDKRYLKLFVIETKRAELTHWVSILPAGLFFLWNPAWAGWIMVAYALLFNLPIIIVQRYNRPRIERFLSRKRKTRVTKEVVLK</sequence>
<evidence type="ECO:0000256" key="13">
    <source>
        <dbReference type="SAM" id="Phobius"/>
    </source>
</evidence>
<evidence type="ECO:0000256" key="5">
    <source>
        <dbReference type="ARBA" id="ARBA00022729"/>
    </source>
</evidence>
<feature type="transmembrane region" description="Helical" evidence="13">
    <location>
        <begin position="12"/>
        <end position="31"/>
    </location>
</feature>
<evidence type="ECO:0000256" key="1">
    <source>
        <dbReference type="ARBA" id="ARBA00004162"/>
    </source>
</evidence>
<dbReference type="GO" id="GO:0016746">
    <property type="term" value="F:acyltransferase activity"/>
    <property type="evidence" value="ECO:0007669"/>
    <property type="project" value="UniProtKB-KW"/>
</dbReference>
<keyword evidence="6 13" id="KW-1133">Transmembrane helix</keyword>
<comment type="function">
    <text evidence="12">Catalyzes the acylation of glycosyl-4,4'-diaponeurosporenoate, i.e. the esterification of glucose at the C6'' position with the carboxyl group of the C(15) fatty acid 12-methyltetradecanoic acid, to yield staphyloxanthin. This is the last step in the biosynthesis of this orange pigment, present in most staphylococci strains.</text>
</comment>
<evidence type="ECO:0000256" key="7">
    <source>
        <dbReference type="ARBA" id="ARBA00023136"/>
    </source>
</evidence>
<gene>
    <name evidence="14" type="ORF">H9650_06000</name>
</gene>
<comment type="subcellular location">
    <subcellularLocation>
        <location evidence="1">Cell membrane</location>
        <topology evidence="1">Single-pass membrane protein</topology>
    </subcellularLocation>
</comment>
<dbReference type="Proteomes" id="UP000640786">
    <property type="component" value="Unassembled WGS sequence"/>
</dbReference>